<feature type="site" description="Transition state stabilizer" evidence="6">
    <location>
        <position position="205"/>
    </location>
</feature>
<feature type="binding site" evidence="6">
    <location>
        <begin position="247"/>
        <end position="249"/>
    </location>
    <ligand>
        <name>ATP</name>
        <dbReference type="ChEBI" id="CHEBI:30616"/>
    </ligand>
</feature>
<gene>
    <name evidence="6" type="primary">ackA</name>
    <name evidence="9" type="ORF">SacazDRAFT_00957</name>
</gene>
<keyword evidence="6" id="KW-0963">Cytoplasm</keyword>
<dbReference type="GO" id="GO:0008776">
    <property type="term" value="F:acetate kinase activity"/>
    <property type="evidence" value="ECO:0007669"/>
    <property type="project" value="UniProtKB-UniRule"/>
</dbReference>
<comment type="catalytic activity">
    <reaction evidence="6">
        <text>acetate + ATP = acetyl phosphate + ADP</text>
        <dbReference type="Rhea" id="RHEA:11352"/>
        <dbReference type="ChEBI" id="CHEBI:22191"/>
        <dbReference type="ChEBI" id="CHEBI:30089"/>
        <dbReference type="ChEBI" id="CHEBI:30616"/>
        <dbReference type="ChEBI" id="CHEBI:456216"/>
        <dbReference type="EC" id="2.7.2.1"/>
    </reaction>
</comment>
<keyword evidence="10" id="KW-1185">Reference proteome</keyword>
<dbReference type="RefSeq" id="WP_005439156.1">
    <property type="nucleotide sequence ID" value="NZ_CM001466.1"/>
</dbReference>
<dbReference type="GO" id="GO:0005524">
    <property type="term" value="F:ATP binding"/>
    <property type="evidence" value="ECO:0007669"/>
    <property type="project" value="UniProtKB-KW"/>
</dbReference>
<reference evidence="9 10" key="1">
    <citation type="journal article" date="2012" name="Stand. Genomic Sci.">
        <title>Genome sequence of the soil bacterium Saccharomonospora azurea type strain (NA-128(T)).</title>
        <authorList>
            <person name="Klenk H.P."/>
            <person name="Held B."/>
            <person name="Lucas S."/>
            <person name="Lapidus A."/>
            <person name="Copeland A."/>
            <person name="Hammon N."/>
            <person name="Pitluck S."/>
            <person name="Goodwin L.A."/>
            <person name="Han C."/>
            <person name="Tapia R."/>
            <person name="Brambilla E.M."/>
            <person name="Potter G."/>
            <person name="Land M."/>
            <person name="Ivanova N."/>
            <person name="Rohde M."/>
            <person name="Goker M."/>
            <person name="Detter J.C."/>
            <person name="Kyrpides N.C."/>
            <person name="Woyke T."/>
        </authorList>
    </citation>
    <scope>NUCLEOTIDE SEQUENCE [LARGE SCALE GENOMIC DNA]</scope>
    <source>
        <strain evidence="9 10">NA-128</strain>
    </source>
</reference>
<dbReference type="HOGENOM" id="CLU_020352_0_2_11"/>
<dbReference type="InterPro" id="IPR000890">
    <property type="entry name" value="Aliphatic_acid_kin_short-chain"/>
</dbReference>
<dbReference type="PANTHER" id="PTHR21060:SF15">
    <property type="entry name" value="ACETATE KINASE-RELATED"/>
    <property type="match status" value="1"/>
</dbReference>
<keyword evidence="2 6" id="KW-0808">Transferase</keyword>
<comment type="pathway">
    <text evidence="6">Metabolic intermediate biosynthesis; acetyl-CoA biosynthesis; acetyl-CoA from acetate: step 1/2.</text>
</comment>
<feature type="site" description="Transition state stabilizer" evidence="6">
    <location>
        <position position="144"/>
    </location>
</feature>
<dbReference type="GO" id="GO:0006085">
    <property type="term" value="P:acetyl-CoA biosynthetic process"/>
    <property type="evidence" value="ECO:0007669"/>
    <property type="project" value="UniProtKB-UniRule"/>
</dbReference>
<dbReference type="AlphaFoldDB" id="H8GDQ9"/>
<dbReference type="PROSITE" id="PS01076">
    <property type="entry name" value="ACETATE_KINASE_2"/>
    <property type="match status" value="1"/>
</dbReference>
<sequence>MRVLTVNPGSSSLKLAVVDGGVVSAADHVAEWDGATRDELDDFAAAQPPVDAVSVRIVHGGRRRAPVVLDEDVLADLQRLVPLAPVHQPRSLTLARHARNLPAAVPVVGCFDTAFHADLPAHAATYALPRRWRDHYGLRRYGFHGLSLAHATRRTAEVLGRPLERLRLVCCHLGAGASVTAVVGGASVDTSMGFTPLEGVAMATRCGSIDPGIPLYLVREHGLAPSDVESALNVDSGLAGLSGTSGDIREVRRARARGDPDAALALDVYLHRLRREIAAQAVSTVEPDAVVLTGGVAEHQPELRAELFAESLLGVEVDADRNRGTGDRLISAQSSRTAAVLVTCQEELELARSGESVLADPPTHAPTSSPAIGRSIR</sequence>
<protein>
    <recommendedName>
        <fullName evidence="6">Acetate kinase</fullName>
        <ecNumber evidence="6">2.7.2.1</ecNumber>
    </recommendedName>
    <alternativeName>
        <fullName evidence="6">Acetokinase</fullName>
    </alternativeName>
</protein>
<feature type="active site" description="Proton donor/acceptor" evidence="6">
    <location>
        <position position="112"/>
    </location>
</feature>
<keyword evidence="6" id="KW-0479">Metal-binding</keyword>
<proteinExistence type="inferred from homology"/>
<feature type="binding site" evidence="6">
    <location>
        <begin position="172"/>
        <end position="176"/>
    </location>
    <ligand>
        <name>ATP</name>
        <dbReference type="ChEBI" id="CHEBI:30616"/>
    </ligand>
</feature>
<comment type="function">
    <text evidence="6">Catalyzes the formation of acetyl phosphate from acetate and ATP. Can also catalyze the reverse reaction.</text>
</comment>
<dbReference type="UniPathway" id="UPA00340">
    <property type="reaction ID" value="UER00458"/>
</dbReference>
<comment type="subunit">
    <text evidence="6">Homodimer.</text>
</comment>
<dbReference type="PRINTS" id="PR00471">
    <property type="entry name" value="ACETATEKNASE"/>
</dbReference>
<keyword evidence="6" id="KW-0460">Magnesium</keyword>
<dbReference type="GO" id="GO:0006083">
    <property type="term" value="P:acetate metabolic process"/>
    <property type="evidence" value="ECO:0007669"/>
    <property type="project" value="TreeGrafter"/>
</dbReference>
<dbReference type="SUPFAM" id="SSF53067">
    <property type="entry name" value="Actin-like ATPase domain"/>
    <property type="match status" value="2"/>
</dbReference>
<comment type="cofactor">
    <cofactor evidence="6">
        <name>Mg(2+)</name>
        <dbReference type="ChEBI" id="CHEBI:18420"/>
    </cofactor>
    <cofactor evidence="6">
        <name>Mn(2+)</name>
        <dbReference type="ChEBI" id="CHEBI:29035"/>
    </cofactor>
    <text evidence="6">Mg(2+). Can also accept Mn(2+).</text>
</comment>
<dbReference type="OrthoDB" id="9802453at2"/>
<feature type="binding site" evidence="6">
    <location>
        <position position="56"/>
    </location>
    <ligand>
        <name>substrate</name>
    </ligand>
</feature>
<comment type="subcellular location">
    <subcellularLocation>
        <location evidence="6">Cytoplasm</location>
    </subcellularLocation>
</comment>
<dbReference type="InterPro" id="IPR043129">
    <property type="entry name" value="ATPase_NBD"/>
</dbReference>
<dbReference type="GO" id="GO:0000287">
    <property type="term" value="F:magnesium ion binding"/>
    <property type="evidence" value="ECO:0007669"/>
    <property type="project" value="UniProtKB-UniRule"/>
</dbReference>
<dbReference type="Gene3D" id="3.30.420.40">
    <property type="match status" value="2"/>
</dbReference>
<accession>H8GDQ9</accession>
<dbReference type="Proteomes" id="UP000004705">
    <property type="component" value="Chromosome"/>
</dbReference>
<dbReference type="InterPro" id="IPR023865">
    <property type="entry name" value="Aliphatic_acid_kinase_CS"/>
</dbReference>
<evidence type="ECO:0000256" key="8">
    <source>
        <dbReference type="SAM" id="MobiDB-lite"/>
    </source>
</evidence>
<keyword evidence="3 6" id="KW-0547">Nucleotide-binding</keyword>
<organism evidence="9 10">
    <name type="scientific">Saccharomonospora azurea NA-128</name>
    <dbReference type="NCBI Taxonomy" id="882081"/>
    <lineage>
        <taxon>Bacteria</taxon>
        <taxon>Bacillati</taxon>
        <taxon>Actinomycetota</taxon>
        <taxon>Actinomycetes</taxon>
        <taxon>Pseudonocardiales</taxon>
        <taxon>Pseudonocardiaceae</taxon>
        <taxon>Saccharomonospora</taxon>
    </lineage>
</organism>
<evidence type="ECO:0000256" key="3">
    <source>
        <dbReference type="ARBA" id="ARBA00022741"/>
    </source>
</evidence>
<comment type="similarity">
    <text evidence="1 6 7">Belongs to the acetokinase family.</text>
</comment>
<dbReference type="EMBL" id="CM001466">
    <property type="protein sequence ID" value="EHY87904.1"/>
    <property type="molecule type" value="Genomic_DNA"/>
</dbReference>
<feature type="region of interest" description="Disordered" evidence="8">
    <location>
        <begin position="353"/>
        <end position="377"/>
    </location>
</feature>
<feature type="binding site" evidence="6">
    <location>
        <position position="346"/>
    </location>
    <ligand>
        <name>Mg(2+)</name>
        <dbReference type="ChEBI" id="CHEBI:18420"/>
    </ligand>
</feature>
<evidence type="ECO:0000256" key="7">
    <source>
        <dbReference type="RuleBase" id="RU003835"/>
    </source>
</evidence>
<keyword evidence="4 6" id="KW-0418">Kinase</keyword>
<evidence type="ECO:0000256" key="5">
    <source>
        <dbReference type="ARBA" id="ARBA00022840"/>
    </source>
</evidence>
<dbReference type="InterPro" id="IPR004372">
    <property type="entry name" value="Ac/propionate_kinase"/>
</dbReference>
<dbReference type="EC" id="2.7.2.1" evidence="6"/>
<keyword evidence="5 6" id="KW-0067">ATP-binding</keyword>
<evidence type="ECO:0000256" key="6">
    <source>
        <dbReference type="HAMAP-Rule" id="MF_00020"/>
    </source>
</evidence>
<evidence type="ECO:0000256" key="1">
    <source>
        <dbReference type="ARBA" id="ARBA00008748"/>
    </source>
</evidence>
<dbReference type="PROSITE" id="PS01075">
    <property type="entry name" value="ACETATE_KINASE_1"/>
    <property type="match status" value="1"/>
</dbReference>
<evidence type="ECO:0000313" key="10">
    <source>
        <dbReference type="Proteomes" id="UP000004705"/>
    </source>
</evidence>
<dbReference type="Pfam" id="PF00871">
    <property type="entry name" value="Acetate_kinase"/>
    <property type="match status" value="1"/>
</dbReference>
<dbReference type="GO" id="GO:0005737">
    <property type="term" value="C:cytoplasm"/>
    <property type="evidence" value="ECO:0007669"/>
    <property type="project" value="UniProtKB-SubCell"/>
</dbReference>
<evidence type="ECO:0000256" key="4">
    <source>
        <dbReference type="ARBA" id="ARBA00022777"/>
    </source>
</evidence>
<comment type="caution">
    <text evidence="6">Lacks conserved residue(s) required for the propagation of feature annotation.</text>
</comment>
<evidence type="ECO:0000256" key="2">
    <source>
        <dbReference type="ARBA" id="ARBA00022679"/>
    </source>
</evidence>
<dbReference type="PANTHER" id="PTHR21060">
    <property type="entry name" value="ACETATE KINASE"/>
    <property type="match status" value="1"/>
</dbReference>
<name>H8GDQ9_9PSEU</name>
<evidence type="ECO:0000313" key="9">
    <source>
        <dbReference type="EMBL" id="EHY87904.1"/>
    </source>
</evidence>
<dbReference type="PIRSF" id="PIRSF000722">
    <property type="entry name" value="Acetate_prop_kin"/>
    <property type="match status" value="1"/>
</dbReference>
<dbReference type="HAMAP" id="MF_00020">
    <property type="entry name" value="Acetate_kinase"/>
    <property type="match status" value="1"/>
</dbReference>